<feature type="compositionally biased region" description="Low complexity" evidence="1">
    <location>
        <begin position="1"/>
        <end position="24"/>
    </location>
</feature>
<name>A0A0P0X549_ORYSJ</name>
<keyword evidence="3" id="KW-1185">Reference proteome</keyword>
<feature type="region of interest" description="Disordered" evidence="1">
    <location>
        <begin position="1"/>
        <end position="101"/>
    </location>
</feature>
<accession>A0A0P0X549</accession>
<evidence type="ECO:0000256" key="1">
    <source>
        <dbReference type="SAM" id="MobiDB-lite"/>
    </source>
</evidence>
<dbReference type="Proteomes" id="UP000059680">
    <property type="component" value="Chromosome 7"/>
</dbReference>
<sequence>MGLRMPLPATSSSSSSAAATTLPTVGSAQGTAGESPVGLSLKLIAGAARGRAREPPPSVPHRSHRPLPVTRPAEADPPATEVVVAAARRQPRRPHPTARGE</sequence>
<evidence type="ECO:0000313" key="2">
    <source>
        <dbReference type="EMBL" id="BAT01191.1"/>
    </source>
</evidence>
<organism evidence="2 3">
    <name type="scientific">Oryza sativa subsp. japonica</name>
    <name type="common">Rice</name>
    <dbReference type="NCBI Taxonomy" id="39947"/>
    <lineage>
        <taxon>Eukaryota</taxon>
        <taxon>Viridiplantae</taxon>
        <taxon>Streptophyta</taxon>
        <taxon>Embryophyta</taxon>
        <taxon>Tracheophyta</taxon>
        <taxon>Spermatophyta</taxon>
        <taxon>Magnoliopsida</taxon>
        <taxon>Liliopsida</taxon>
        <taxon>Poales</taxon>
        <taxon>Poaceae</taxon>
        <taxon>BOP clade</taxon>
        <taxon>Oryzoideae</taxon>
        <taxon>Oryzeae</taxon>
        <taxon>Oryzinae</taxon>
        <taxon>Oryza</taxon>
        <taxon>Oryza sativa</taxon>
    </lineage>
</organism>
<reference evidence="3" key="1">
    <citation type="journal article" date="2005" name="Nature">
        <title>The map-based sequence of the rice genome.</title>
        <authorList>
            <consortium name="International rice genome sequencing project (IRGSP)"/>
            <person name="Matsumoto T."/>
            <person name="Wu J."/>
            <person name="Kanamori H."/>
            <person name="Katayose Y."/>
            <person name="Fujisawa M."/>
            <person name="Namiki N."/>
            <person name="Mizuno H."/>
            <person name="Yamamoto K."/>
            <person name="Antonio B.A."/>
            <person name="Baba T."/>
            <person name="Sakata K."/>
            <person name="Nagamura Y."/>
            <person name="Aoki H."/>
            <person name="Arikawa K."/>
            <person name="Arita K."/>
            <person name="Bito T."/>
            <person name="Chiden Y."/>
            <person name="Fujitsuka N."/>
            <person name="Fukunaka R."/>
            <person name="Hamada M."/>
            <person name="Harada C."/>
            <person name="Hayashi A."/>
            <person name="Hijishita S."/>
            <person name="Honda M."/>
            <person name="Hosokawa S."/>
            <person name="Ichikawa Y."/>
            <person name="Idonuma A."/>
            <person name="Iijima M."/>
            <person name="Ikeda M."/>
            <person name="Ikeno M."/>
            <person name="Ito K."/>
            <person name="Ito S."/>
            <person name="Ito T."/>
            <person name="Ito Y."/>
            <person name="Ito Y."/>
            <person name="Iwabuchi A."/>
            <person name="Kamiya K."/>
            <person name="Karasawa W."/>
            <person name="Kurita K."/>
            <person name="Katagiri S."/>
            <person name="Kikuta A."/>
            <person name="Kobayashi H."/>
            <person name="Kobayashi N."/>
            <person name="Machita K."/>
            <person name="Maehara T."/>
            <person name="Masukawa M."/>
            <person name="Mizubayashi T."/>
            <person name="Mukai Y."/>
            <person name="Nagasaki H."/>
            <person name="Nagata Y."/>
            <person name="Naito S."/>
            <person name="Nakashima M."/>
            <person name="Nakama Y."/>
            <person name="Nakamichi Y."/>
            <person name="Nakamura M."/>
            <person name="Meguro A."/>
            <person name="Negishi M."/>
            <person name="Ohta I."/>
            <person name="Ohta T."/>
            <person name="Okamoto M."/>
            <person name="Ono N."/>
            <person name="Saji S."/>
            <person name="Sakaguchi M."/>
            <person name="Sakai K."/>
            <person name="Shibata M."/>
            <person name="Shimokawa T."/>
            <person name="Song J."/>
            <person name="Takazaki Y."/>
            <person name="Terasawa K."/>
            <person name="Tsugane M."/>
            <person name="Tsuji K."/>
            <person name="Ueda S."/>
            <person name="Waki K."/>
            <person name="Yamagata H."/>
            <person name="Yamamoto M."/>
            <person name="Yamamoto S."/>
            <person name="Yamane H."/>
            <person name="Yoshiki S."/>
            <person name="Yoshihara R."/>
            <person name="Yukawa K."/>
            <person name="Zhong H."/>
            <person name="Yano M."/>
            <person name="Yuan Q."/>
            <person name="Ouyang S."/>
            <person name="Liu J."/>
            <person name="Jones K.M."/>
            <person name="Gansberger K."/>
            <person name="Moffat K."/>
            <person name="Hill J."/>
            <person name="Bera J."/>
            <person name="Fadrosh D."/>
            <person name="Jin S."/>
            <person name="Johri S."/>
            <person name="Kim M."/>
            <person name="Overton L."/>
            <person name="Reardon M."/>
            <person name="Tsitrin T."/>
            <person name="Vuong H."/>
            <person name="Weaver B."/>
            <person name="Ciecko A."/>
            <person name="Tallon L."/>
            <person name="Jackson J."/>
            <person name="Pai G."/>
            <person name="Aken S.V."/>
            <person name="Utterback T."/>
            <person name="Reidmuller S."/>
            <person name="Feldblyum T."/>
            <person name="Hsiao J."/>
            <person name="Zismann V."/>
            <person name="Iobst S."/>
            <person name="de Vazeille A.R."/>
            <person name="Buell C.R."/>
            <person name="Ying K."/>
            <person name="Li Y."/>
            <person name="Lu T."/>
            <person name="Huang Y."/>
            <person name="Zhao Q."/>
            <person name="Feng Q."/>
            <person name="Zhang L."/>
            <person name="Zhu J."/>
            <person name="Weng Q."/>
            <person name="Mu J."/>
            <person name="Lu Y."/>
            <person name="Fan D."/>
            <person name="Liu Y."/>
            <person name="Guan J."/>
            <person name="Zhang Y."/>
            <person name="Yu S."/>
            <person name="Liu X."/>
            <person name="Zhang Y."/>
            <person name="Hong G."/>
            <person name="Han B."/>
            <person name="Choisne N."/>
            <person name="Demange N."/>
            <person name="Orjeda G."/>
            <person name="Samain S."/>
            <person name="Cattolico L."/>
            <person name="Pelletier E."/>
            <person name="Couloux A."/>
            <person name="Segurens B."/>
            <person name="Wincker P."/>
            <person name="D'Hont A."/>
            <person name="Scarpelli C."/>
            <person name="Weissenbach J."/>
            <person name="Salanoubat M."/>
            <person name="Quetier F."/>
            <person name="Yu Y."/>
            <person name="Kim H.R."/>
            <person name="Rambo T."/>
            <person name="Currie J."/>
            <person name="Collura K."/>
            <person name="Luo M."/>
            <person name="Yang T."/>
            <person name="Ammiraju J.S.S."/>
            <person name="Engler F."/>
            <person name="Soderlund C."/>
            <person name="Wing R.A."/>
            <person name="Palmer L.E."/>
            <person name="de la Bastide M."/>
            <person name="Spiegel L."/>
            <person name="Nascimento L."/>
            <person name="Zutavern T."/>
            <person name="O'Shaughnessy A."/>
            <person name="Dike S."/>
            <person name="Dedhia N."/>
            <person name="Preston R."/>
            <person name="Balija V."/>
            <person name="McCombie W.R."/>
            <person name="Chow T."/>
            <person name="Chen H."/>
            <person name="Chung M."/>
            <person name="Chen C."/>
            <person name="Shaw J."/>
            <person name="Wu H."/>
            <person name="Hsiao K."/>
            <person name="Chao Y."/>
            <person name="Chu M."/>
            <person name="Cheng C."/>
            <person name="Hour A."/>
            <person name="Lee P."/>
            <person name="Lin S."/>
            <person name="Lin Y."/>
            <person name="Liou J."/>
            <person name="Liu S."/>
            <person name="Hsing Y."/>
            <person name="Raghuvanshi S."/>
            <person name="Mohanty A."/>
            <person name="Bharti A.K."/>
            <person name="Gaur A."/>
            <person name="Gupta V."/>
            <person name="Kumar D."/>
            <person name="Ravi V."/>
            <person name="Vij S."/>
            <person name="Kapur A."/>
            <person name="Khurana P."/>
            <person name="Khurana P."/>
            <person name="Khurana J.P."/>
            <person name="Tyagi A.K."/>
            <person name="Gaikwad K."/>
            <person name="Singh A."/>
            <person name="Dalal V."/>
            <person name="Srivastava S."/>
            <person name="Dixit A."/>
            <person name="Pal A.K."/>
            <person name="Ghazi I.A."/>
            <person name="Yadav M."/>
            <person name="Pandit A."/>
            <person name="Bhargava A."/>
            <person name="Sureshbabu K."/>
            <person name="Batra K."/>
            <person name="Sharma T.R."/>
            <person name="Mohapatra T."/>
            <person name="Singh N.K."/>
            <person name="Messing J."/>
            <person name="Nelson A.B."/>
            <person name="Fuks G."/>
            <person name="Kavchok S."/>
            <person name="Keizer G."/>
            <person name="Linton E."/>
            <person name="Llaca V."/>
            <person name="Song R."/>
            <person name="Tanyolac B."/>
            <person name="Young S."/>
            <person name="Ho-Il K."/>
            <person name="Hahn J.H."/>
            <person name="Sangsakoo G."/>
            <person name="Vanavichit A."/>
            <person name="de Mattos Luiz.A.T."/>
            <person name="Zimmer P.D."/>
            <person name="Malone G."/>
            <person name="Dellagostin O."/>
            <person name="de Oliveira A.C."/>
            <person name="Bevan M."/>
            <person name="Bancroft I."/>
            <person name="Minx P."/>
            <person name="Cordum H."/>
            <person name="Wilson R."/>
            <person name="Cheng Z."/>
            <person name="Jin W."/>
            <person name="Jiang J."/>
            <person name="Leong S.A."/>
            <person name="Iwama H."/>
            <person name="Gojobori T."/>
            <person name="Itoh T."/>
            <person name="Niimura Y."/>
            <person name="Fujii Y."/>
            <person name="Habara T."/>
            <person name="Sakai H."/>
            <person name="Sato Y."/>
            <person name="Wilson G."/>
            <person name="Kumar K."/>
            <person name="McCouch S."/>
            <person name="Juretic N."/>
            <person name="Hoen D."/>
            <person name="Wright S."/>
            <person name="Bruskiewich R."/>
            <person name="Bureau T."/>
            <person name="Miyao A."/>
            <person name="Hirochika H."/>
            <person name="Nishikawa T."/>
            <person name="Kadowaki K."/>
            <person name="Sugiura M."/>
            <person name="Burr B."/>
            <person name="Sasaki T."/>
        </authorList>
    </citation>
    <scope>NUCLEOTIDE SEQUENCE [LARGE SCALE GENOMIC DNA]</scope>
    <source>
        <strain evidence="3">cv. Nipponbare</strain>
    </source>
</reference>
<feature type="compositionally biased region" description="Basic residues" evidence="1">
    <location>
        <begin position="89"/>
        <end position="101"/>
    </location>
</feature>
<evidence type="ECO:0000313" key="3">
    <source>
        <dbReference type="Proteomes" id="UP000059680"/>
    </source>
</evidence>
<dbReference type="EMBL" id="AP014963">
    <property type="protein sequence ID" value="BAT01191.1"/>
    <property type="molecule type" value="Genomic_DNA"/>
</dbReference>
<dbReference type="InParanoid" id="A0A0P0X549"/>
<proteinExistence type="predicted"/>
<protein>
    <submittedName>
        <fullName evidence="2">Os07g0421450 protein</fullName>
    </submittedName>
</protein>
<reference evidence="2 3" key="2">
    <citation type="journal article" date="2013" name="Plant Cell Physiol.">
        <title>Rice Annotation Project Database (RAP-DB): an integrative and interactive database for rice genomics.</title>
        <authorList>
            <person name="Sakai H."/>
            <person name="Lee S.S."/>
            <person name="Tanaka T."/>
            <person name="Numa H."/>
            <person name="Kim J."/>
            <person name="Kawahara Y."/>
            <person name="Wakimoto H."/>
            <person name="Yang C.C."/>
            <person name="Iwamoto M."/>
            <person name="Abe T."/>
            <person name="Yamada Y."/>
            <person name="Muto A."/>
            <person name="Inokuchi H."/>
            <person name="Ikemura T."/>
            <person name="Matsumoto T."/>
            <person name="Sasaki T."/>
            <person name="Itoh T."/>
        </authorList>
    </citation>
    <scope>NUCLEOTIDE SEQUENCE [LARGE SCALE GENOMIC DNA]</scope>
    <source>
        <strain evidence="3">cv. Nipponbare</strain>
    </source>
</reference>
<gene>
    <name evidence="2" type="ordered locus">Os07g0421450</name>
    <name evidence="2" type="ORF">OSNPB_070421450</name>
</gene>
<dbReference type="AlphaFoldDB" id="A0A0P0X549"/>
<reference evidence="2 3" key="3">
    <citation type="journal article" date="2013" name="Rice">
        <title>Improvement of the Oryza sativa Nipponbare reference genome using next generation sequence and optical map data.</title>
        <authorList>
            <person name="Kawahara Y."/>
            <person name="de la Bastide M."/>
            <person name="Hamilton J.P."/>
            <person name="Kanamori H."/>
            <person name="McCombie W.R."/>
            <person name="Ouyang S."/>
            <person name="Schwartz D.C."/>
            <person name="Tanaka T."/>
            <person name="Wu J."/>
            <person name="Zhou S."/>
            <person name="Childs K.L."/>
            <person name="Davidson R.M."/>
            <person name="Lin H."/>
            <person name="Quesada-Ocampo L."/>
            <person name="Vaillancourt B."/>
            <person name="Sakai H."/>
            <person name="Lee S.S."/>
            <person name="Kim J."/>
            <person name="Numa H."/>
            <person name="Itoh T."/>
            <person name="Buell C.R."/>
            <person name="Matsumoto T."/>
        </authorList>
    </citation>
    <scope>NUCLEOTIDE SEQUENCE [LARGE SCALE GENOMIC DNA]</scope>
    <source>
        <strain evidence="3">cv. Nipponbare</strain>
    </source>
</reference>
<dbReference type="PaxDb" id="39947-A0A0P0X549"/>